<evidence type="ECO:0000313" key="3">
    <source>
        <dbReference type="Proteomes" id="UP000703674"/>
    </source>
</evidence>
<dbReference type="Proteomes" id="UP000703674">
    <property type="component" value="Unassembled WGS sequence"/>
</dbReference>
<evidence type="ECO:0008006" key="4">
    <source>
        <dbReference type="Google" id="ProtNLM"/>
    </source>
</evidence>
<gene>
    <name evidence="2" type="ORF">HC175_02450</name>
</gene>
<comment type="caution">
    <text evidence="2">The sequence shown here is derived from an EMBL/GenBank/DDBJ whole genome shotgun (WGS) entry which is preliminary data.</text>
</comment>
<feature type="transmembrane region" description="Helical" evidence="1">
    <location>
        <begin position="281"/>
        <end position="299"/>
    </location>
</feature>
<feature type="transmembrane region" description="Helical" evidence="1">
    <location>
        <begin position="344"/>
        <end position="361"/>
    </location>
</feature>
<dbReference type="RefSeq" id="WP_168136912.1">
    <property type="nucleotide sequence ID" value="NZ_JAAVJR010000001.1"/>
</dbReference>
<accession>A0ABX1CVJ9</accession>
<feature type="transmembrane region" description="Helical" evidence="1">
    <location>
        <begin position="177"/>
        <end position="195"/>
    </location>
</feature>
<feature type="transmembrane region" description="Helical" evidence="1">
    <location>
        <begin position="82"/>
        <end position="102"/>
    </location>
</feature>
<reference evidence="2 3" key="1">
    <citation type="submission" date="2020-03" db="EMBL/GenBank/DDBJ databases">
        <title>Salinimicrobium sp. nov, isolated from SCS.</title>
        <authorList>
            <person name="Cao W.R."/>
        </authorList>
    </citation>
    <scope>NUCLEOTIDE SEQUENCE [LARGE SCALE GENOMIC DNA]</scope>
    <source>
        <strain evidence="3">J15B91</strain>
    </source>
</reference>
<keyword evidence="1" id="KW-0812">Transmembrane</keyword>
<evidence type="ECO:0000256" key="1">
    <source>
        <dbReference type="SAM" id="Phobius"/>
    </source>
</evidence>
<keyword evidence="1" id="KW-1133">Transmembrane helix</keyword>
<feature type="transmembrane region" description="Helical" evidence="1">
    <location>
        <begin position="305"/>
        <end position="323"/>
    </location>
</feature>
<feature type="transmembrane region" description="Helical" evidence="1">
    <location>
        <begin position="241"/>
        <end position="261"/>
    </location>
</feature>
<keyword evidence="3" id="KW-1185">Reference proteome</keyword>
<evidence type="ECO:0000313" key="2">
    <source>
        <dbReference type="EMBL" id="NJW51772.1"/>
    </source>
</evidence>
<protein>
    <recommendedName>
        <fullName evidence="4">Phosphate/sulfate permease</fullName>
    </recommendedName>
</protein>
<feature type="transmembrane region" description="Helical" evidence="1">
    <location>
        <begin position="21"/>
        <end position="42"/>
    </location>
</feature>
<dbReference type="EMBL" id="JAAVJR010000001">
    <property type="protein sequence ID" value="NJW51772.1"/>
    <property type="molecule type" value="Genomic_DNA"/>
</dbReference>
<sequence>MAKTKFKRTKRNRPYLNVLDFMVQEKTFLAIVIIGLVLAGILTGYGQAGMWLGFFFAAYATVANDSIQSLGTFIESNKNRKWWVMWLFIGIIFLAVVTYSWVEFDGDVTYRRLLSAEGTTKYPHPENFSFFQIIAPLVLLILTRLKMPVSTTFLILSVFSADTSGITSVVWKSWTGYIMAFVLSFLVWYLSYNAIKKYFKSRKFNKSWNIVQWIVSGTLWGVWVMQDGANIAVFLPRQLDLFQFIIFAFTIFAGLGLLFYLRGDKIQEVVSEKARISDVRAATLVDATYVILLIYKLFISTVPMSTTWVFLGVIGGREIAVSLSRTKKGKKHRKKAGRMIFKDFSYAMIGLFISIALAAGANPDIRQAIGNAIMSWF</sequence>
<keyword evidence="1" id="KW-0472">Membrane</keyword>
<proteinExistence type="predicted"/>
<feature type="transmembrane region" description="Helical" evidence="1">
    <location>
        <begin position="207"/>
        <end position="226"/>
    </location>
</feature>
<organism evidence="2 3">
    <name type="scientific">Salinimicrobium oceani</name>
    <dbReference type="NCBI Taxonomy" id="2722702"/>
    <lineage>
        <taxon>Bacteria</taxon>
        <taxon>Pseudomonadati</taxon>
        <taxon>Bacteroidota</taxon>
        <taxon>Flavobacteriia</taxon>
        <taxon>Flavobacteriales</taxon>
        <taxon>Flavobacteriaceae</taxon>
        <taxon>Salinimicrobium</taxon>
    </lineage>
</organism>
<name>A0ABX1CVJ9_9FLAO</name>